<dbReference type="PANTHER" id="PTHR12358:SF101">
    <property type="entry name" value="MITOCHONDRIAL IMPORT INNER MEMBRANE TRANSLOCASE SUBUNIT TIM54"/>
    <property type="match status" value="1"/>
</dbReference>
<dbReference type="PANTHER" id="PTHR12358">
    <property type="entry name" value="SPHINGOSINE KINASE"/>
    <property type="match status" value="1"/>
</dbReference>
<accession>A0AAD4GIX1</accession>
<sequence>MNPPKSGVRTALEYTGIPASWLSARPRLPSRNWCIFITLTSSLISYYAYDRHQARSIRRSYIDQVKHLADEPMKSTDLPRKVVVYGAKWPGDEDHQRAVRFFKKYVKPVLVAAAIDYDIVATRHSGDLAERVASTVIKDRRRAIGLDQSIGLPLVLPNQPTQEQKHVQELEGGIILVGRHTFKEYMAGLKRGWSGGLELIDREEKLAQDLASDGTFDDTYEYNSSPVGIVDDPNAEPIPTLSRLPPSQNAISFSPINLPNPSKHQNPPLIDSTPPETIPSQPPLLLVPCVNYVGLRFIPHMIWGFFNERHKTQIGCEAAYSLVMNKTREFQGPDSIVDDFQPGEGLESGQPQGGDLDFGLSSEAVLAPHSPVSNIASSRKSYHKTLPERLATARQLARGEREPTKEEEKTPPPSEVELRAERLNKELRWRGEEEAWRVVEPGSGVSWDERFRGVLKVFDNEGPDGAELGIDN</sequence>
<evidence type="ECO:0000256" key="12">
    <source>
        <dbReference type="SAM" id="MobiDB-lite"/>
    </source>
</evidence>
<feature type="compositionally biased region" description="Basic and acidic residues" evidence="12">
    <location>
        <begin position="397"/>
        <end position="415"/>
    </location>
</feature>
<name>A0AAD4GIX1_BOLED</name>
<keyword evidence="8" id="KW-1133">Transmembrane helix</keyword>
<evidence type="ECO:0000313" key="14">
    <source>
        <dbReference type="Proteomes" id="UP001194468"/>
    </source>
</evidence>
<keyword evidence="9" id="KW-0811">Translocation</keyword>
<reference evidence="13" key="2">
    <citation type="journal article" date="2020" name="Nat. Commun.">
        <title>Large-scale genome sequencing of mycorrhizal fungi provides insights into the early evolution of symbiotic traits.</title>
        <authorList>
            <person name="Miyauchi S."/>
            <person name="Kiss E."/>
            <person name="Kuo A."/>
            <person name="Drula E."/>
            <person name="Kohler A."/>
            <person name="Sanchez-Garcia M."/>
            <person name="Morin E."/>
            <person name="Andreopoulos B."/>
            <person name="Barry K.W."/>
            <person name="Bonito G."/>
            <person name="Buee M."/>
            <person name="Carver A."/>
            <person name="Chen C."/>
            <person name="Cichocki N."/>
            <person name="Clum A."/>
            <person name="Culley D."/>
            <person name="Crous P.W."/>
            <person name="Fauchery L."/>
            <person name="Girlanda M."/>
            <person name="Hayes R.D."/>
            <person name="Keri Z."/>
            <person name="LaButti K."/>
            <person name="Lipzen A."/>
            <person name="Lombard V."/>
            <person name="Magnuson J."/>
            <person name="Maillard F."/>
            <person name="Murat C."/>
            <person name="Nolan M."/>
            <person name="Ohm R.A."/>
            <person name="Pangilinan J."/>
            <person name="Pereira M.F."/>
            <person name="Perotto S."/>
            <person name="Peter M."/>
            <person name="Pfister S."/>
            <person name="Riley R."/>
            <person name="Sitrit Y."/>
            <person name="Stielow J.B."/>
            <person name="Szollosi G."/>
            <person name="Zifcakova L."/>
            <person name="Stursova M."/>
            <person name="Spatafora J.W."/>
            <person name="Tedersoo L."/>
            <person name="Vaario L.M."/>
            <person name="Yamada A."/>
            <person name="Yan M."/>
            <person name="Wang P."/>
            <person name="Xu J."/>
            <person name="Bruns T."/>
            <person name="Baldrian P."/>
            <person name="Vilgalys R."/>
            <person name="Dunand C."/>
            <person name="Henrissat B."/>
            <person name="Grigoriev I.V."/>
            <person name="Hibbett D."/>
            <person name="Nagy L.G."/>
            <person name="Martin F.M."/>
        </authorList>
    </citation>
    <scope>NUCLEOTIDE SEQUENCE</scope>
    <source>
        <strain evidence="13">BED1</strain>
    </source>
</reference>
<protein>
    <recommendedName>
        <fullName evidence="3">Mitochondrial import inner membrane translocase subunit TIM54</fullName>
    </recommendedName>
</protein>
<feature type="region of interest" description="Disordered" evidence="12">
    <location>
        <begin position="394"/>
        <end position="415"/>
    </location>
</feature>
<evidence type="ECO:0000256" key="9">
    <source>
        <dbReference type="ARBA" id="ARBA00023010"/>
    </source>
</evidence>
<keyword evidence="4" id="KW-0813">Transport</keyword>
<evidence type="ECO:0000256" key="2">
    <source>
        <dbReference type="ARBA" id="ARBA00006355"/>
    </source>
</evidence>
<evidence type="ECO:0000256" key="5">
    <source>
        <dbReference type="ARBA" id="ARBA00022692"/>
    </source>
</evidence>
<keyword evidence="6" id="KW-0999">Mitochondrion inner membrane</keyword>
<evidence type="ECO:0000256" key="3">
    <source>
        <dbReference type="ARBA" id="ARBA00020796"/>
    </source>
</evidence>
<keyword evidence="7" id="KW-0653">Protein transport</keyword>
<evidence type="ECO:0000256" key="7">
    <source>
        <dbReference type="ARBA" id="ARBA00022927"/>
    </source>
</evidence>
<evidence type="ECO:0000313" key="13">
    <source>
        <dbReference type="EMBL" id="KAF8447764.1"/>
    </source>
</evidence>
<keyword evidence="14" id="KW-1185">Reference proteome</keyword>
<keyword evidence="5" id="KW-0812">Transmembrane</keyword>
<proteinExistence type="inferred from homology"/>
<comment type="subcellular location">
    <subcellularLocation>
        <location evidence="1">Mitochondrion inner membrane</location>
        <topology evidence="1">Single-pass membrane protein</topology>
    </subcellularLocation>
</comment>
<organism evidence="13 14">
    <name type="scientific">Boletus edulis BED1</name>
    <dbReference type="NCBI Taxonomy" id="1328754"/>
    <lineage>
        <taxon>Eukaryota</taxon>
        <taxon>Fungi</taxon>
        <taxon>Dikarya</taxon>
        <taxon>Basidiomycota</taxon>
        <taxon>Agaricomycotina</taxon>
        <taxon>Agaricomycetes</taxon>
        <taxon>Agaricomycetidae</taxon>
        <taxon>Boletales</taxon>
        <taxon>Boletineae</taxon>
        <taxon>Boletaceae</taxon>
        <taxon>Boletoideae</taxon>
        <taxon>Boletus</taxon>
    </lineage>
</organism>
<keyword evidence="10" id="KW-0496">Mitochondrion</keyword>
<dbReference type="InterPro" id="IPR050187">
    <property type="entry name" value="Lipid_Phosphate_FormReg"/>
</dbReference>
<feature type="region of interest" description="Disordered" evidence="12">
    <location>
        <begin position="333"/>
        <end position="359"/>
    </location>
</feature>
<dbReference type="Pfam" id="PF11711">
    <property type="entry name" value="Tim54"/>
    <property type="match status" value="1"/>
</dbReference>
<reference evidence="13" key="1">
    <citation type="submission" date="2019-10" db="EMBL/GenBank/DDBJ databases">
        <authorList>
            <consortium name="DOE Joint Genome Institute"/>
            <person name="Kuo A."/>
            <person name="Miyauchi S."/>
            <person name="Kiss E."/>
            <person name="Drula E."/>
            <person name="Kohler A."/>
            <person name="Sanchez-Garcia M."/>
            <person name="Andreopoulos B."/>
            <person name="Barry K.W."/>
            <person name="Bonito G."/>
            <person name="Buee M."/>
            <person name="Carver A."/>
            <person name="Chen C."/>
            <person name="Cichocki N."/>
            <person name="Clum A."/>
            <person name="Culley D."/>
            <person name="Crous P.W."/>
            <person name="Fauchery L."/>
            <person name="Girlanda M."/>
            <person name="Hayes R."/>
            <person name="Keri Z."/>
            <person name="LaButti K."/>
            <person name="Lipzen A."/>
            <person name="Lombard V."/>
            <person name="Magnuson J."/>
            <person name="Maillard F."/>
            <person name="Morin E."/>
            <person name="Murat C."/>
            <person name="Nolan M."/>
            <person name="Ohm R."/>
            <person name="Pangilinan J."/>
            <person name="Pereira M."/>
            <person name="Perotto S."/>
            <person name="Peter M."/>
            <person name="Riley R."/>
            <person name="Sitrit Y."/>
            <person name="Stielow B."/>
            <person name="Szollosi G."/>
            <person name="Zifcakova L."/>
            <person name="Stursova M."/>
            <person name="Spatafora J.W."/>
            <person name="Tedersoo L."/>
            <person name="Vaario L.-M."/>
            <person name="Yamada A."/>
            <person name="Yan M."/>
            <person name="Wang P."/>
            <person name="Xu J."/>
            <person name="Bruns T."/>
            <person name="Baldrian P."/>
            <person name="Vilgalys R."/>
            <person name="Henrissat B."/>
            <person name="Grigoriev I.V."/>
            <person name="Hibbett D."/>
            <person name="Nagy L.G."/>
            <person name="Martin F.M."/>
        </authorList>
    </citation>
    <scope>NUCLEOTIDE SEQUENCE</scope>
    <source>
        <strain evidence="13">BED1</strain>
    </source>
</reference>
<evidence type="ECO:0000256" key="11">
    <source>
        <dbReference type="ARBA" id="ARBA00023136"/>
    </source>
</evidence>
<comment type="similarity">
    <text evidence="2">Belongs to the TIM54 family.</text>
</comment>
<dbReference type="AlphaFoldDB" id="A0AAD4GIX1"/>
<evidence type="ECO:0000256" key="1">
    <source>
        <dbReference type="ARBA" id="ARBA00004434"/>
    </source>
</evidence>
<dbReference type="EMBL" id="WHUW01000004">
    <property type="protein sequence ID" value="KAF8447764.1"/>
    <property type="molecule type" value="Genomic_DNA"/>
</dbReference>
<dbReference type="InterPro" id="IPR021056">
    <property type="entry name" value="Mt_import_IM_translocase_Tim54"/>
</dbReference>
<dbReference type="GO" id="GO:0015031">
    <property type="term" value="P:protein transport"/>
    <property type="evidence" value="ECO:0007669"/>
    <property type="project" value="UniProtKB-KW"/>
</dbReference>
<evidence type="ECO:0000256" key="6">
    <source>
        <dbReference type="ARBA" id="ARBA00022792"/>
    </source>
</evidence>
<keyword evidence="11" id="KW-0472">Membrane</keyword>
<evidence type="ECO:0000256" key="4">
    <source>
        <dbReference type="ARBA" id="ARBA00022448"/>
    </source>
</evidence>
<dbReference type="Proteomes" id="UP001194468">
    <property type="component" value="Unassembled WGS sequence"/>
</dbReference>
<evidence type="ECO:0000256" key="10">
    <source>
        <dbReference type="ARBA" id="ARBA00023128"/>
    </source>
</evidence>
<gene>
    <name evidence="13" type="ORF">L210DRAFT_3390477</name>
</gene>
<dbReference type="GO" id="GO:0005743">
    <property type="term" value="C:mitochondrial inner membrane"/>
    <property type="evidence" value="ECO:0007669"/>
    <property type="project" value="UniProtKB-SubCell"/>
</dbReference>
<comment type="caution">
    <text evidence="13">The sequence shown here is derived from an EMBL/GenBank/DDBJ whole genome shotgun (WGS) entry which is preliminary data.</text>
</comment>
<evidence type="ECO:0000256" key="8">
    <source>
        <dbReference type="ARBA" id="ARBA00022989"/>
    </source>
</evidence>